<dbReference type="PANTHER" id="PTHR33164:SF89">
    <property type="entry name" value="MARR FAMILY REGULATORY PROTEIN"/>
    <property type="match status" value="1"/>
</dbReference>
<dbReference type="InterPro" id="IPR036388">
    <property type="entry name" value="WH-like_DNA-bd_sf"/>
</dbReference>
<reference evidence="2" key="1">
    <citation type="submission" date="2022-08" db="EMBL/GenBank/DDBJ databases">
        <title>Nisaea acidiphila sp. nov., isolated from a marine algal debris and emended description of the genus Nisaea Urios et al. 2008.</title>
        <authorList>
            <person name="Kwon K."/>
        </authorList>
    </citation>
    <scope>NUCLEOTIDE SEQUENCE</scope>
    <source>
        <strain evidence="2">MEBiC11861</strain>
    </source>
</reference>
<dbReference type="InterPro" id="IPR000835">
    <property type="entry name" value="HTH_MarR-typ"/>
</dbReference>
<gene>
    <name evidence="2" type="ORF">NUH88_15680</name>
</gene>
<dbReference type="Gene3D" id="1.10.10.10">
    <property type="entry name" value="Winged helix-like DNA-binding domain superfamily/Winged helix DNA-binding domain"/>
    <property type="match status" value="1"/>
</dbReference>
<evidence type="ECO:0000259" key="1">
    <source>
        <dbReference type="PROSITE" id="PS50995"/>
    </source>
</evidence>
<dbReference type="InterPro" id="IPR036390">
    <property type="entry name" value="WH_DNA-bd_sf"/>
</dbReference>
<dbReference type="GO" id="GO:0003700">
    <property type="term" value="F:DNA-binding transcription factor activity"/>
    <property type="evidence" value="ECO:0007669"/>
    <property type="project" value="InterPro"/>
</dbReference>
<proteinExistence type="predicted"/>
<sequence length="160" mass="17923">MTENRSQHALIVLRQILRATENRARKLSRESGLTASQLLLLQTLEDEGECTAGTIAARLGITQATTTSLVQKLEAKGLITRKRGDTDRRKVWLTLSDTGRQKLADAPDSLQDLFSRRFEKLEDWEQMMLMANLERVASMLDAEEIDASPVLDIGALDREA</sequence>
<dbReference type="PANTHER" id="PTHR33164">
    <property type="entry name" value="TRANSCRIPTIONAL REGULATOR, MARR FAMILY"/>
    <property type="match status" value="1"/>
</dbReference>
<dbReference type="CDD" id="cd00090">
    <property type="entry name" value="HTH_ARSR"/>
    <property type="match status" value="1"/>
</dbReference>
<evidence type="ECO:0000313" key="3">
    <source>
        <dbReference type="Proteomes" id="UP001060336"/>
    </source>
</evidence>
<protein>
    <submittedName>
        <fullName evidence="2">MarR family transcriptional regulator</fullName>
    </submittedName>
</protein>
<organism evidence="2 3">
    <name type="scientific">Nisaea acidiphila</name>
    <dbReference type="NCBI Taxonomy" id="1862145"/>
    <lineage>
        <taxon>Bacteria</taxon>
        <taxon>Pseudomonadati</taxon>
        <taxon>Pseudomonadota</taxon>
        <taxon>Alphaproteobacteria</taxon>
        <taxon>Rhodospirillales</taxon>
        <taxon>Thalassobaculaceae</taxon>
        <taxon>Nisaea</taxon>
    </lineage>
</organism>
<dbReference type="EMBL" id="CP102480">
    <property type="protein sequence ID" value="UUX48836.1"/>
    <property type="molecule type" value="Genomic_DNA"/>
</dbReference>
<dbReference type="RefSeq" id="WP_257767338.1">
    <property type="nucleotide sequence ID" value="NZ_CP102480.1"/>
</dbReference>
<dbReference type="SUPFAM" id="SSF46785">
    <property type="entry name" value="Winged helix' DNA-binding domain"/>
    <property type="match status" value="1"/>
</dbReference>
<dbReference type="Proteomes" id="UP001060336">
    <property type="component" value="Chromosome"/>
</dbReference>
<dbReference type="KEGG" id="naci:NUH88_15680"/>
<dbReference type="GO" id="GO:0006950">
    <property type="term" value="P:response to stress"/>
    <property type="evidence" value="ECO:0007669"/>
    <property type="project" value="TreeGrafter"/>
</dbReference>
<evidence type="ECO:0000313" key="2">
    <source>
        <dbReference type="EMBL" id="UUX48836.1"/>
    </source>
</evidence>
<name>A0A9J7AR68_9PROT</name>
<accession>A0A9J7AR68</accession>
<dbReference type="PROSITE" id="PS50995">
    <property type="entry name" value="HTH_MARR_2"/>
    <property type="match status" value="1"/>
</dbReference>
<keyword evidence="3" id="KW-1185">Reference proteome</keyword>
<feature type="domain" description="HTH marR-type" evidence="1">
    <location>
        <begin position="6"/>
        <end position="138"/>
    </location>
</feature>
<dbReference type="InterPro" id="IPR011991">
    <property type="entry name" value="ArsR-like_HTH"/>
</dbReference>
<dbReference type="AlphaFoldDB" id="A0A9J7AR68"/>
<dbReference type="SMART" id="SM00347">
    <property type="entry name" value="HTH_MARR"/>
    <property type="match status" value="1"/>
</dbReference>
<dbReference type="InterPro" id="IPR039422">
    <property type="entry name" value="MarR/SlyA-like"/>
</dbReference>
<dbReference type="Pfam" id="PF12802">
    <property type="entry name" value="MarR_2"/>
    <property type="match status" value="1"/>
</dbReference>